<protein>
    <recommendedName>
        <fullName evidence="7">39S ribosomal protein L1, mitochondrial</fullName>
    </recommendedName>
</protein>
<evidence type="ECO:0008006" key="7">
    <source>
        <dbReference type="Google" id="ProtNLM"/>
    </source>
</evidence>
<dbReference type="PANTHER" id="PTHR36427">
    <property type="entry name" value="54S RIBOSOMAL PROTEIN L1, MITOCHONDRIAL"/>
    <property type="match status" value="1"/>
</dbReference>
<feature type="region of interest" description="Disordered" evidence="4">
    <location>
        <begin position="334"/>
        <end position="370"/>
    </location>
</feature>
<sequence length="370" mass="41891">MAVAVGGRITSCLYNCCGLRNGKFVTPLSMARNEVLQVRNYAARKGTREKARKKKVKVEVKKVGFIPFKLRQKKTAPRITRRIDDSMKPDPQDNVWISKYYKWPVYDFAAAVQCHRETNHPTVYNNPDGELYVNIELDMRAAKANRYLDAFTRIVSIPHPFDTGSARSVLVFCKSRELQKSALEAGATVAGDTELIKNVQSGELSLHDFHFVVAHPDILPELVSVRGLMKRKFPNQKSGTLGTDIPGMVSRFHSGIEYSAKVDQYLKDLGWIFTSFGKIDMDTSHLEENFSSLLKDVNSVRPNREGPFITKCCLVTLPSLERLKVDYKQYIDEVDNGNEKEKVEEDDDENDDAVEVETERSEMNKTSVVG</sequence>
<dbReference type="FunCoup" id="A0A2J7RS27">
    <property type="interactions" value="946"/>
</dbReference>
<dbReference type="Gene3D" id="3.30.190.20">
    <property type="match status" value="1"/>
</dbReference>
<dbReference type="GO" id="GO:1990904">
    <property type="term" value="C:ribonucleoprotein complex"/>
    <property type="evidence" value="ECO:0007669"/>
    <property type="project" value="UniProtKB-KW"/>
</dbReference>
<keyword evidence="2" id="KW-0689">Ribosomal protein</keyword>
<dbReference type="OrthoDB" id="1747252at2759"/>
<evidence type="ECO:0000256" key="3">
    <source>
        <dbReference type="ARBA" id="ARBA00023274"/>
    </source>
</evidence>
<feature type="compositionally biased region" description="Basic and acidic residues" evidence="4">
    <location>
        <begin position="334"/>
        <end position="343"/>
    </location>
</feature>
<dbReference type="GO" id="GO:0005840">
    <property type="term" value="C:ribosome"/>
    <property type="evidence" value="ECO:0007669"/>
    <property type="project" value="UniProtKB-KW"/>
</dbReference>
<proteinExistence type="inferred from homology"/>
<dbReference type="InParanoid" id="A0A2J7RS27"/>
<dbReference type="SUPFAM" id="SSF56808">
    <property type="entry name" value="Ribosomal protein L1"/>
    <property type="match status" value="1"/>
</dbReference>
<accession>A0A2J7RS27</accession>
<evidence type="ECO:0000313" key="5">
    <source>
        <dbReference type="EMBL" id="PNF43636.1"/>
    </source>
</evidence>
<evidence type="ECO:0000256" key="4">
    <source>
        <dbReference type="SAM" id="MobiDB-lite"/>
    </source>
</evidence>
<organism evidence="5 6">
    <name type="scientific">Cryptotermes secundus</name>
    <dbReference type="NCBI Taxonomy" id="105785"/>
    <lineage>
        <taxon>Eukaryota</taxon>
        <taxon>Metazoa</taxon>
        <taxon>Ecdysozoa</taxon>
        <taxon>Arthropoda</taxon>
        <taxon>Hexapoda</taxon>
        <taxon>Insecta</taxon>
        <taxon>Pterygota</taxon>
        <taxon>Neoptera</taxon>
        <taxon>Polyneoptera</taxon>
        <taxon>Dictyoptera</taxon>
        <taxon>Blattodea</taxon>
        <taxon>Blattoidea</taxon>
        <taxon>Termitoidae</taxon>
        <taxon>Kalotermitidae</taxon>
        <taxon>Cryptotermitinae</taxon>
        <taxon>Cryptotermes</taxon>
    </lineage>
</organism>
<keyword evidence="6" id="KW-1185">Reference proteome</keyword>
<comment type="caution">
    <text evidence="5">The sequence shown here is derived from an EMBL/GenBank/DDBJ whole genome shotgun (WGS) entry which is preliminary data.</text>
</comment>
<dbReference type="STRING" id="105785.A0A2J7RS27"/>
<dbReference type="AlphaFoldDB" id="A0A2J7RS27"/>
<dbReference type="EMBL" id="NEVH01000595">
    <property type="protein sequence ID" value="PNF43636.1"/>
    <property type="molecule type" value="Genomic_DNA"/>
</dbReference>
<dbReference type="Proteomes" id="UP000235965">
    <property type="component" value="Unassembled WGS sequence"/>
</dbReference>
<evidence type="ECO:0000256" key="2">
    <source>
        <dbReference type="ARBA" id="ARBA00022980"/>
    </source>
</evidence>
<dbReference type="InterPro" id="IPR023674">
    <property type="entry name" value="Ribosomal_uL1-like"/>
</dbReference>
<name>A0A2J7RS27_9NEOP</name>
<feature type="compositionally biased region" description="Acidic residues" evidence="4">
    <location>
        <begin position="344"/>
        <end position="356"/>
    </location>
</feature>
<dbReference type="PANTHER" id="PTHR36427:SF3">
    <property type="entry name" value="LARGE RIBOSOMAL SUBUNIT PROTEIN UL1M"/>
    <property type="match status" value="1"/>
</dbReference>
<comment type="similarity">
    <text evidence="1">Belongs to the universal ribosomal protein uL1 family.</text>
</comment>
<gene>
    <name evidence="5" type="ORF">B7P43_G00697</name>
</gene>
<dbReference type="Pfam" id="PF00687">
    <property type="entry name" value="Ribosomal_L1"/>
    <property type="match status" value="1"/>
</dbReference>
<reference evidence="5 6" key="1">
    <citation type="submission" date="2017-12" db="EMBL/GenBank/DDBJ databases">
        <title>Hemimetabolous genomes reveal molecular basis of termite eusociality.</title>
        <authorList>
            <person name="Harrison M.C."/>
            <person name="Jongepier E."/>
            <person name="Robertson H.M."/>
            <person name="Arning N."/>
            <person name="Bitard-Feildel T."/>
            <person name="Chao H."/>
            <person name="Childers C.P."/>
            <person name="Dinh H."/>
            <person name="Doddapaneni H."/>
            <person name="Dugan S."/>
            <person name="Gowin J."/>
            <person name="Greiner C."/>
            <person name="Han Y."/>
            <person name="Hu H."/>
            <person name="Hughes D.S.T."/>
            <person name="Huylmans A.-K."/>
            <person name="Kemena C."/>
            <person name="Kremer L.P.M."/>
            <person name="Lee S.L."/>
            <person name="Lopez-Ezquerra A."/>
            <person name="Mallet L."/>
            <person name="Monroy-Kuhn J.M."/>
            <person name="Moser A."/>
            <person name="Murali S.C."/>
            <person name="Muzny D.M."/>
            <person name="Otani S."/>
            <person name="Piulachs M.-D."/>
            <person name="Poelchau M."/>
            <person name="Qu J."/>
            <person name="Schaub F."/>
            <person name="Wada-Katsumata A."/>
            <person name="Worley K.C."/>
            <person name="Xie Q."/>
            <person name="Ylla G."/>
            <person name="Poulsen M."/>
            <person name="Gibbs R.A."/>
            <person name="Schal C."/>
            <person name="Richards S."/>
            <person name="Belles X."/>
            <person name="Korb J."/>
            <person name="Bornberg-Bauer E."/>
        </authorList>
    </citation>
    <scope>NUCLEOTIDE SEQUENCE [LARGE SCALE GENOMIC DNA]</scope>
    <source>
        <tissue evidence="5">Whole body</tissue>
    </source>
</reference>
<evidence type="ECO:0000256" key="1">
    <source>
        <dbReference type="ARBA" id="ARBA00010531"/>
    </source>
</evidence>
<dbReference type="InterPro" id="IPR016095">
    <property type="entry name" value="Ribosomal_uL1_3-a/b-sand"/>
</dbReference>
<evidence type="ECO:0000313" key="6">
    <source>
        <dbReference type="Proteomes" id="UP000235965"/>
    </source>
</evidence>
<dbReference type="Gene3D" id="3.40.50.790">
    <property type="match status" value="1"/>
</dbReference>
<keyword evidence="3" id="KW-0687">Ribonucleoprotein</keyword>
<dbReference type="InterPro" id="IPR028364">
    <property type="entry name" value="Ribosomal_uL1/biogenesis"/>
</dbReference>